<dbReference type="AlphaFoldDB" id="A0A0M4RPQ3"/>
<feature type="domain" description="DUF2510" evidence="2">
    <location>
        <begin position="420"/>
        <end position="445"/>
    </location>
</feature>
<dbReference type="SUPFAM" id="SSF48452">
    <property type="entry name" value="TPR-like"/>
    <property type="match status" value="1"/>
</dbReference>
<gene>
    <name evidence="3" type="ORF">AOC05_12220</name>
</gene>
<reference evidence="4" key="1">
    <citation type="submission" date="2015-09" db="EMBL/GenBank/DDBJ databases">
        <title>Complete genome of Arthrobacter alpinus strain R3.8.</title>
        <authorList>
            <person name="See-Too W.S."/>
            <person name="Chan K.G."/>
        </authorList>
    </citation>
    <scope>NUCLEOTIDE SEQUENCE [LARGE SCALE GENOMIC DNA]</scope>
    <source>
        <strain evidence="4">R3.8</strain>
    </source>
</reference>
<dbReference type="RefSeq" id="WP_062007462.1">
    <property type="nucleotide sequence ID" value="NZ_CP012677.1"/>
</dbReference>
<keyword evidence="4" id="KW-1185">Reference proteome</keyword>
<dbReference type="PATRIC" id="fig|656366.3.peg.2640"/>
<dbReference type="EMBL" id="CP012677">
    <property type="protein sequence ID" value="ALE92883.1"/>
    <property type="molecule type" value="Genomic_DNA"/>
</dbReference>
<accession>A0A0M4RPQ3</accession>
<name>A0A0M4RPQ3_9MICC</name>
<evidence type="ECO:0000256" key="1">
    <source>
        <dbReference type="SAM" id="MobiDB-lite"/>
    </source>
</evidence>
<dbReference type="OrthoDB" id="5244233at2"/>
<dbReference type="InterPro" id="IPR011990">
    <property type="entry name" value="TPR-like_helical_dom_sf"/>
</dbReference>
<feature type="region of interest" description="Disordered" evidence="1">
    <location>
        <begin position="34"/>
        <end position="67"/>
    </location>
</feature>
<sequence>MGFKKSTSFKVMPGVRVRVSTKGVSAYAGRTKIIGTSTPSSASKSPARRAPARNTAPAPAPRPAPAVKPGLLAAKEEKALYAYAVTRQAPVLDPIVLKHPVFGRAAAAIVGLQDLEADHLESSVQALQSVIHGLPPIESNPFLLKYLPNFSFELEIAGGVTAQLPLTMAALTLALAEALQTLGRIPEAIQYVEQLDPTYPALLSLTELYSSLGDWEEVLRLTDQLPVNSELTAALAILRAQAHFGLDQLVAAKECLKSLILGRKFPENLRFQALALRSNISLADGAYSQAASDLEKILAENSRISGIREALVEVQDAQRVALQQKIDIAARKAAETVRIREAKVTEAVRVREEKTAEAVRVREEKIAVQLALKNVPVMQTGVINLSDDAGVPEAAPVVEPRPGTAANIAAVLSPSTARAPGFYLDPQELAPYRFWDGSTWTSRVRMTP</sequence>
<dbReference type="Proteomes" id="UP000062833">
    <property type="component" value="Chromosome"/>
</dbReference>
<dbReference type="KEGG" id="aaq:AOC05_12220"/>
<dbReference type="Pfam" id="PF10708">
    <property type="entry name" value="DUF2510"/>
    <property type="match status" value="1"/>
</dbReference>
<proteinExistence type="predicted"/>
<dbReference type="Gene3D" id="1.25.40.10">
    <property type="entry name" value="Tetratricopeptide repeat domain"/>
    <property type="match status" value="1"/>
</dbReference>
<protein>
    <recommendedName>
        <fullName evidence="2">DUF2510 domain-containing protein</fullName>
    </recommendedName>
</protein>
<evidence type="ECO:0000259" key="2">
    <source>
        <dbReference type="Pfam" id="PF10708"/>
    </source>
</evidence>
<evidence type="ECO:0000313" key="4">
    <source>
        <dbReference type="Proteomes" id="UP000062833"/>
    </source>
</evidence>
<dbReference type="InterPro" id="IPR018929">
    <property type="entry name" value="DUF2510"/>
</dbReference>
<evidence type="ECO:0000313" key="3">
    <source>
        <dbReference type="EMBL" id="ALE92883.1"/>
    </source>
</evidence>
<organism evidence="3 4">
    <name type="scientific">Arthrobacter alpinus</name>
    <dbReference type="NCBI Taxonomy" id="656366"/>
    <lineage>
        <taxon>Bacteria</taxon>
        <taxon>Bacillati</taxon>
        <taxon>Actinomycetota</taxon>
        <taxon>Actinomycetes</taxon>
        <taxon>Micrococcales</taxon>
        <taxon>Micrococcaceae</taxon>
        <taxon>Arthrobacter</taxon>
    </lineage>
</organism>